<name>A0ABP8Y9I3_9MICO</name>
<dbReference type="Gene3D" id="1.10.10.10">
    <property type="entry name" value="Winged helix-like DNA-binding domain superfamily/Winged helix DNA-binding domain"/>
    <property type="match status" value="1"/>
</dbReference>
<feature type="domain" description="HTH luxR-type" evidence="1">
    <location>
        <begin position="208"/>
        <end position="265"/>
    </location>
</feature>
<dbReference type="InterPro" id="IPR000792">
    <property type="entry name" value="Tscrpt_reg_LuxR_C"/>
</dbReference>
<proteinExistence type="predicted"/>
<dbReference type="EMBL" id="BAABLO010000005">
    <property type="protein sequence ID" value="GAA4721844.1"/>
    <property type="molecule type" value="Genomic_DNA"/>
</dbReference>
<evidence type="ECO:0000259" key="1">
    <source>
        <dbReference type="SMART" id="SM00421"/>
    </source>
</evidence>
<organism evidence="2 3">
    <name type="scientific">Pedococcus ginsenosidimutans</name>
    <dbReference type="NCBI Taxonomy" id="490570"/>
    <lineage>
        <taxon>Bacteria</taxon>
        <taxon>Bacillati</taxon>
        <taxon>Actinomycetota</taxon>
        <taxon>Actinomycetes</taxon>
        <taxon>Micrococcales</taxon>
        <taxon>Intrasporangiaceae</taxon>
        <taxon>Pedococcus</taxon>
    </lineage>
</organism>
<comment type="caution">
    <text evidence="2">The sequence shown here is derived from an EMBL/GenBank/DDBJ whole genome shotgun (WGS) entry which is preliminary data.</text>
</comment>
<sequence length="279" mass="31011">MTSTDEPRHEVEALFRDPVERLQRILERGEQQLEARRSDLAEVRYALYELTSSGTLGRDRAARAVEPLPAELAPPVVRHLVDHTSTIVRHCTMTVDVGSGLDPDVNRRTRELLGAGVFRQQTIYPIDIMETKTGRAWVRAWADAGEQQRLSLVPPTDFVVFDQDAVVASAVWGDPAADYVLIRDPMLVAAFTALFDRSFSRALPMAPEGAPDPAEGQLMRLLALGLKDESIARYLGCSLRTVRRRVAQLMERHGVQTRFQLGVAATRAGLATLVDDTDR</sequence>
<dbReference type="InterPro" id="IPR036388">
    <property type="entry name" value="WH-like_DNA-bd_sf"/>
</dbReference>
<dbReference type="InterPro" id="IPR016032">
    <property type="entry name" value="Sig_transdc_resp-reg_C-effctor"/>
</dbReference>
<dbReference type="Proteomes" id="UP001500556">
    <property type="component" value="Unassembled WGS sequence"/>
</dbReference>
<dbReference type="RefSeq" id="WP_345502879.1">
    <property type="nucleotide sequence ID" value="NZ_BAABLO010000005.1"/>
</dbReference>
<dbReference type="SUPFAM" id="SSF46894">
    <property type="entry name" value="C-terminal effector domain of the bipartite response regulators"/>
    <property type="match status" value="1"/>
</dbReference>
<dbReference type="SMART" id="SM00421">
    <property type="entry name" value="HTH_LUXR"/>
    <property type="match status" value="1"/>
</dbReference>
<evidence type="ECO:0000313" key="2">
    <source>
        <dbReference type="EMBL" id="GAA4721844.1"/>
    </source>
</evidence>
<gene>
    <name evidence="2" type="ORF">GCM10025782_19580</name>
</gene>
<accession>A0ABP8Y9I3</accession>
<reference evidence="3" key="1">
    <citation type="journal article" date="2019" name="Int. J. Syst. Evol. Microbiol.">
        <title>The Global Catalogue of Microorganisms (GCM) 10K type strain sequencing project: providing services to taxonomists for standard genome sequencing and annotation.</title>
        <authorList>
            <consortium name="The Broad Institute Genomics Platform"/>
            <consortium name="The Broad Institute Genome Sequencing Center for Infectious Disease"/>
            <person name="Wu L."/>
            <person name="Ma J."/>
        </authorList>
    </citation>
    <scope>NUCLEOTIDE SEQUENCE [LARGE SCALE GENOMIC DNA]</scope>
    <source>
        <strain evidence="3">JCM 18961</strain>
    </source>
</reference>
<dbReference type="CDD" id="cd06170">
    <property type="entry name" value="LuxR_C_like"/>
    <property type="match status" value="1"/>
</dbReference>
<evidence type="ECO:0000313" key="3">
    <source>
        <dbReference type="Proteomes" id="UP001500556"/>
    </source>
</evidence>
<keyword evidence="3" id="KW-1185">Reference proteome</keyword>
<protein>
    <recommendedName>
        <fullName evidence="1">HTH luxR-type domain-containing protein</fullName>
    </recommendedName>
</protein>